<sequence length="223" mass="24929">MAPTAPGGPGGSLRGMQSGQGRIKECRRQRKAGTSERLAWMPQGMRCPRIHSCLQDERWQKGVLGSYCESTSTQDHHREDHSAMSRFVFISVRGRTASVCSPLDGTWLQSPVGLGCFRSHTIWRRPLTQLDGREALPNEFSHGDVAIERNAMTHHPSFHEPEYVRGGQSQIGCHIGSRLPLTRTTLRHPISWHAHILVDYVSICAQMGKSRNSYFVPEQCTAA</sequence>
<accession>A0A6A6JPI0</accession>
<dbReference type="AlphaFoldDB" id="A0A6A6JPI0"/>
<dbReference type="Proteomes" id="UP000800097">
    <property type="component" value="Unassembled WGS sequence"/>
</dbReference>
<evidence type="ECO:0000256" key="1">
    <source>
        <dbReference type="SAM" id="MobiDB-lite"/>
    </source>
</evidence>
<dbReference type="EMBL" id="ML986488">
    <property type="protein sequence ID" value="KAF2278432.1"/>
    <property type="molecule type" value="Genomic_DNA"/>
</dbReference>
<keyword evidence="3" id="KW-1185">Reference proteome</keyword>
<dbReference type="RefSeq" id="XP_033655971.1">
    <property type="nucleotide sequence ID" value="XM_033794167.1"/>
</dbReference>
<proteinExistence type="predicted"/>
<evidence type="ECO:0000313" key="2">
    <source>
        <dbReference type="EMBL" id="KAF2278432.1"/>
    </source>
</evidence>
<name>A0A6A6JPI0_WESOR</name>
<dbReference type="GeneID" id="54547342"/>
<reference evidence="2" key="1">
    <citation type="journal article" date="2020" name="Stud. Mycol.">
        <title>101 Dothideomycetes genomes: a test case for predicting lifestyles and emergence of pathogens.</title>
        <authorList>
            <person name="Haridas S."/>
            <person name="Albert R."/>
            <person name="Binder M."/>
            <person name="Bloem J."/>
            <person name="Labutti K."/>
            <person name="Salamov A."/>
            <person name="Andreopoulos B."/>
            <person name="Baker S."/>
            <person name="Barry K."/>
            <person name="Bills G."/>
            <person name="Bluhm B."/>
            <person name="Cannon C."/>
            <person name="Castanera R."/>
            <person name="Culley D."/>
            <person name="Daum C."/>
            <person name="Ezra D."/>
            <person name="Gonzalez J."/>
            <person name="Henrissat B."/>
            <person name="Kuo A."/>
            <person name="Liang C."/>
            <person name="Lipzen A."/>
            <person name="Lutzoni F."/>
            <person name="Magnuson J."/>
            <person name="Mondo S."/>
            <person name="Nolan M."/>
            <person name="Ohm R."/>
            <person name="Pangilinan J."/>
            <person name="Park H.-J."/>
            <person name="Ramirez L."/>
            <person name="Alfaro M."/>
            <person name="Sun H."/>
            <person name="Tritt A."/>
            <person name="Yoshinaga Y."/>
            <person name="Zwiers L.-H."/>
            <person name="Turgeon B."/>
            <person name="Goodwin S."/>
            <person name="Spatafora J."/>
            <person name="Crous P."/>
            <person name="Grigoriev I."/>
        </authorList>
    </citation>
    <scope>NUCLEOTIDE SEQUENCE</scope>
    <source>
        <strain evidence="2">CBS 379.55</strain>
    </source>
</reference>
<organism evidence="2 3">
    <name type="scientific">Westerdykella ornata</name>
    <dbReference type="NCBI Taxonomy" id="318751"/>
    <lineage>
        <taxon>Eukaryota</taxon>
        <taxon>Fungi</taxon>
        <taxon>Dikarya</taxon>
        <taxon>Ascomycota</taxon>
        <taxon>Pezizomycotina</taxon>
        <taxon>Dothideomycetes</taxon>
        <taxon>Pleosporomycetidae</taxon>
        <taxon>Pleosporales</taxon>
        <taxon>Sporormiaceae</taxon>
        <taxon>Westerdykella</taxon>
    </lineage>
</organism>
<gene>
    <name evidence="2" type="ORF">EI97DRAFT_254418</name>
</gene>
<evidence type="ECO:0000313" key="3">
    <source>
        <dbReference type="Proteomes" id="UP000800097"/>
    </source>
</evidence>
<protein>
    <submittedName>
        <fullName evidence="2">Uncharacterized protein</fullName>
    </submittedName>
</protein>
<feature type="region of interest" description="Disordered" evidence="1">
    <location>
        <begin position="1"/>
        <end position="22"/>
    </location>
</feature>